<evidence type="ECO:0000313" key="3">
    <source>
        <dbReference type="EMBL" id="KAK1319073.1"/>
    </source>
</evidence>
<dbReference type="Gene3D" id="2.70.20.10">
    <property type="entry name" value="Topoisomerase I, domain 3"/>
    <property type="match status" value="1"/>
</dbReference>
<comment type="caution">
    <text evidence="3">The sequence shown here is derived from an EMBL/GenBank/DDBJ whole genome shotgun (WGS) entry which is preliminary data.</text>
</comment>
<dbReference type="GO" id="GO:0003917">
    <property type="term" value="F:DNA topoisomerase type I (single strand cut, ATP-independent) activity"/>
    <property type="evidence" value="ECO:0007669"/>
    <property type="project" value="UniProtKB-EC"/>
</dbReference>
<organism evidence="3 4">
    <name type="scientific">Acorus calamus</name>
    <name type="common">Sweet flag</name>
    <dbReference type="NCBI Taxonomy" id="4465"/>
    <lineage>
        <taxon>Eukaryota</taxon>
        <taxon>Viridiplantae</taxon>
        <taxon>Streptophyta</taxon>
        <taxon>Embryophyta</taxon>
        <taxon>Tracheophyta</taxon>
        <taxon>Spermatophyta</taxon>
        <taxon>Magnoliopsida</taxon>
        <taxon>Liliopsida</taxon>
        <taxon>Acoraceae</taxon>
        <taxon>Acorus</taxon>
    </lineage>
</organism>
<comment type="similarity">
    <text evidence="1">Belongs to the type IA topoisomerase family.</text>
</comment>
<dbReference type="GO" id="GO:0005634">
    <property type="term" value="C:nucleus"/>
    <property type="evidence" value="ECO:0007669"/>
    <property type="project" value="TreeGrafter"/>
</dbReference>
<dbReference type="PANTHER" id="PTHR11390:SF20">
    <property type="entry name" value="DNA TOPOISOMERASE 3-BETA-1"/>
    <property type="match status" value="1"/>
</dbReference>
<dbReference type="Gene3D" id="3.40.50.140">
    <property type="match status" value="1"/>
</dbReference>
<dbReference type="AlphaFoldDB" id="A0AAV9F464"/>
<comment type="function">
    <text evidence="1">Introduces a single-strand break via transesterification at a target site in duplex DNA. Releases the supercoiling and torsional tension of DNA introduced during the DNA replication and transcription by transiently cleaving and rejoining one strand of the DNA duplex. The scissile phosphodiester is attacked by the catalytic tyrosine of the enzyme, resulting in the formation of a DNA-(5'-phosphotyrosyl)-enzyme intermediate and the expulsion of a 3'-OH DNA strand.</text>
</comment>
<dbReference type="GO" id="GO:0006281">
    <property type="term" value="P:DNA repair"/>
    <property type="evidence" value="ECO:0007669"/>
    <property type="project" value="TreeGrafter"/>
</dbReference>
<dbReference type="Proteomes" id="UP001180020">
    <property type="component" value="Unassembled WGS sequence"/>
</dbReference>
<keyword evidence="1" id="KW-0799">Topoisomerase</keyword>
<dbReference type="SMART" id="SM00436">
    <property type="entry name" value="TOP1Bc"/>
    <property type="match status" value="1"/>
</dbReference>
<dbReference type="GO" id="GO:0006265">
    <property type="term" value="P:DNA topological change"/>
    <property type="evidence" value="ECO:0007669"/>
    <property type="project" value="InterPro"/>
</dbReference>
<feature type="domain" description="DNA topoisomerase type IA" evidence="2">
    <location>
        <begin position="235"/>
        <end position="312"/>
    </location>
</feature>
<evidence type="ECO:0000256" key="1">
    <source>
        <dbReference type="RuleBase" id="RU362092"/>
    </source>
</evidence>
<reference evidence="3" key="1">
    <citation type="journal article" date="2023" name="Nat. Commun.">
        <title>Diploid and tetraploid genomes of Acorus and the evolution of monocots.</title>
        <authorList>
            <person name="Ma L."/>
            <person name="Liu K.W."/>
            <person name="Li Z."/>
            <person name="Hsiao Y.Y."/>
            <person name="Qi Y."/>
            <person name="Fu T."/>
            <person name="Tang G.D."/>
            <person name="Zhang D."/>
            <person name="Sun W.H."/>
            <person name="Liu D.K."/>
            <person name="Li Y."/>
            <person name="Chen G.Z."/>
            <person name="Liu X.D."/>
            <person name="Liao X.Y."/>
            <person name="Jiang Y.T."/>
            <person name="Yu X."/>
            <person name="Hao Y."/>
            <person name="Huang J."/>
            <person name="Zhao X.W."/>
            <person name="Ke S."/>
            <person name="Chen Y.Y."/>
            <person name="Wu W.L."/>
            <person name="Hsu J.L."/>
            <person name="Lin Y.F."/>
            <person name="Huang M.D."/>
            <person name="Li C.Y."/>
            <person name="Huang L."/>
            <person name="Wang Z.W."/>
            <person name="Zhao X."/>
            <person name="Zhong W.Y."/>
            <person name="Peng D.H."/>
            <person name="Ahmad S."/>
            <person name="Lan S."/>
            <person name="Zhang J.S."/>
            <person name="Tsai W.C."/>
            <person name="Van de Peer Y."/>
            <person name="Liu Z.J."/>
        </authorList>
    </citation>
    <scope>NUCLEOTIDE SEQUENCE</scope>
    <source>
        <strain evidence="3">CP</strain>
    </source>
</reference>
<dbReference type="InterPro" id="IPR003601">
    <property type="entry name" value="Topo_IA_2"/>
</dbReference>
<evidence type="ECO:0000313" key="4">
    <source>
        <dbReference type="Proteomes" id="UP001180020"/>
    </source>
</evidence>
<keyword evidence="1" id="KW-0413">Isomerase</keyword>
<dbReference type="PANTHER" id="PTHR11390">
    <property type="entry name" value="PROKARYOTIC DNA TOPOISOMERASE"/>
    <property type="match status" value="1"/>
</dbReference>
<proteinExistence type="inferred from homology"/>
<dbReference type="GO" id="GO:0006310">
    <property type="term" value="P:DNA recombination"/>
    <property type="evidence" value="ECO:0007669"/>
    <property type="project" value="TreeGrafter"/>
</dbReference>
<keyword evidence="1" id="KW-0238">DNA-binding</keyword>
<reference evidence="3" key="2">
    <citation type="submission" date="2023-06" db="EMBL/GenBank/DDBJ databases">
        <authorList>
            <person name="Ma L."/>
            <person name="Liu K.-W."/>
            <person name="Li Z."/>
            <person name="Hsiao Y.-Y."/>
            <person name="Qi Y."/>
            <person name="Fu T."/>
            <person name="Tang G."/>
            <person name="Zhang D."/>
            <person name="Sun W.-H."/>
            <person name="Liu D.-K."/>
            <person name="Li Y."/>
            <person name="Chen G.-Z."/>
            <person name="Liu X.-D."/>
            <person name="Liao X.-Y."/>
            <person name="Jiang Y.-T."/>
            <person name="Yu X."/>
            <person name="Hao Y."/>
            <person name="Huang J."/>
            <person name="Zhao X.-W."/>
            <person name="Ke S."/>
            <person name="Chen Y.-Y."/>
            <person name="Wu W.-L."/>
            <person name="Hsu J.-L."/>
            <person name="Lin Y.-F."/>
            <person name="Huang M.-D."/>
            <person name="Li C.-Y."/>
            <person name="Huang L."/>
            <person name="Wang Z.-W."/>
            <person name="Zhao X."/>
            <person name="Zhong W.-Y."/>
            <person name="Peng D.-H."/>
            <person name="Ahmad S."/>
            <person name="Lan S."/>
            <person name="Zhang J.-S."/>
            <person name="Tsai W.-C."/>
            <person name="Van De Peer Y."/>
            <person name="Liu Z.-J."/>
        </authorList>
    </citation>
    <scope>NUCLEOTIDE SEQUENCE</scope>
    <source>
        <strain evidence="3">CP</strain>
        <tissue evidence="3">Leaves</tissue>
    </source>
</reference>
<evidence type="ECO:0000259" key="2">
    <source>
        <dbReference type="SMART" id="SM00436"/>
    </source>
</evidence>
<dbReference type="InterPro" id="IPR023405">
    <property type="entry name" value="Topo_IA_core_domain"/>
</dbReference>
<protein>
    <recommendedName>
        <fullName evidence="1">DNA topoisomerase</fullName>
        <ecNumber evidence="1">5.6.2.1</ecNumber>
    </recommendedName>
</protein>
<dbReference type="InterPro" id="IPR013824">
    <property type="entry name" value="Topo_IA_cen_sub1"/>
</dbReference>
<keyword evidence="4" id="KW-1185">Reference proteome</keyword>
<sequence>MKDCKILAFLLRSPQSFIAQLTAQSFCEEDNRSSMPVAKKAVEHEMFRRLLVSPAHSTHLVIVNNPFSSICLRQDAVLVEQPEEHFYFERDLSAPNIPELGCHDLEPWLGAPPHTDVHEFDGVFQGRQAHYKVTSVIGHVFSVDFPPKYQNWEVTDPMDLFEAPTVNVDDNDNDGDDQLYGICIKKLAAVGLLYYGWIVIVKGRIYALKNSSHSGLGGEPVIECAGFDGSDAGKRLYRDRFSSVTEKDISKAMDNLVKPNKNEALAVDARQQIDLKVGVAFTRFQTRYFQSKYGNLDSRVISEILVSTSSHHKRWYELQLEWVRDKVFDNDVAVMFQNLITEDGTLRIIDVSTKEECKSRPCGLNTVNLLKYMVAPCTGNSMKRVASRNDDAGFYRNSLV</sequence>
<dbReference type="GO" id="GO:0003677">
    <property type="term" value="F:DNA binding"/>
    <property type="evidence" value="ECO:0007669"/>
    <property type="project" value="UniProtKB-KW"/>
</dbReference>
<dbReference type="SUPFAM" id="SSF56712">
    <property type="entry name" value="Prokaryotic type I DNA topoisomerase"/>
    <property type="match status" value="2"/>
</dbReference>
<accession>A0AAV9F464</accession>
<dbReference type="Gene3D" id="1.10.460.10">
    <property type="entry name" value="Topoisomerase I, domain 2"/>
    <property type="match status" value="1"/>
</dbReference>
<gene>
    <name evidence="3" type="ORF">QJS10_CPB04g01425</name>
</gene>
<dbReference type="EMBL" id="JAUJYO010000004">
    <property type="protein sequence ID" value="KAK1319073.1"/>
    <property type="molecule type" value="Genomic_DNA"/>
</dbReference>
<dbReference type="EC" id="5.6.2.1" evidence="1"/>
<dbReference type="InterPro" id="IPR013825">
    <property type="entry name" value="Topo_IA_cen_sub2"/>
</dbReference>
<name>A0AAV9F464_ACOCL</name>
<dbReference type="InterPro" id="IPR000380">
    <property type="entry name" value="Topo_IA"/>
</dbReference>
<comment type="catalytic activity">
    <reaction evidence="1">
        <text>ATP-independent breakage of single-stranded DNA, followed by passage and rejoining.</text>
        <dbReference type="EC" id="5.6.2.1"/>
    </reaction>
</comment>